<evidence type="ECO:0000259" key="3">
    <source>
        <dbReference type="Pfam" id="PF01266"/>
    </source>
</evidence>
<dbReference type="SUPFAM" id="SSF51905">
    <property type="entry name" value="FAD/NAD(P)-binding domain"/>
    <property type="match status" value="1"/>
</dbReference>
<keyword evidence="2" id="KW-1133">Transmembrane helix</keyword>
<dbReference type="Proteomes" id="UP001203423">
    <property type="component" value="Unassembled WGS sequence"/>
</dbReference>
<dbReference type="SUPFAM" id="SSF54373">
    <property type="entry name" value="FAD-linked reductases, C-terminal domain"/>
    <property type="match status" value="1"/>
</dbReference>
<accession>A0ABT0L8T2</accession>
<keyword evidence="2" id="KW-0472">Membrane</keyword>
<sequence length="413" mass="45540">MPTLSEKKYDIVIAGGGVIGAACAYFLSKEKNLNIALVDLKKPGNASRASAGGLWAIGESVGLGCGVIFFKRISMQRAEAEGDDLPPLRPHILPDCFFEFALKSNNMYPALWQELKDKHDVDFKFEKTGLKYIMYDKYDKLYADSIVEQIPDLADQISWLSAEELAKDEPYINADAIGALEFKCDHQVNPYRLNEAYLEAARQNGVELFLQTEVTDIEKQGNRITGVNTSSGTLHCDMLINAAGSWAAELSKMACGVEIPVYPVKGQIILSEKLPKVLKGCISTTDCYIAQKDNGEVLIGSTTEEKGFDTTNTLPELKELANGAMRCLPILNDMNIKRCWSGLRPGTPDELPILGEMEGVEGYLNACGHFRTGILTSAITGKLINDLYRGLPLDLDITPFKHARFDEQNKKQA</sequence>
<reference evidence="4 5" key="1">
    <citation type="submission" date="2022-01" db="EMBL/GenBank/DDBJ databases">
        <title>Whole genome-based taxonomy of the Shewanellaceae.</title>
        <authorList>
            <person name="Martin-Rodriguez A.J."/>
        </authorList>
    </citation>
    <scope>NUCLEOTIDE SEQUENCE [LARGE SCALE GENOMIC DNA]</scope>
    <source>
        <strain evidence="4 5">DSM 17177</strain>
    </source>
</reference>
<feature type="transmembrane region" description="Helical" evidence="2">
    <location>
        <begin position="48"/>
        <end position="70"/>
    </location>
</feature>
<gene>
    <name evidence="4" type="ORF">L2764_06390</name>
</gene>
<evidence type="ECO:0000313" key="4">
    <source>
        <dbReference type="EMBL" id="MCL1124112.1"/>
    </source>
</evidence>
<evidence type="ECO:0000313" key="5">
    <source>
        <dbReference type="Proteomes" id="UP001203423"/>
    </source>
</evidence>
<dbReference type="RefSeq" id="WP_248939396.1">
    <property type="nucleotide sequence ID" value="NZ_JAKIKS010000018.1"/>
</dbReference>
<dbReference type="EMBL" id="JAKIKS010000018">
    <property type="protein sequence ID" value="MCL1124112.1"/>
    <property type="molecule type" value="Genomic_DNA"/>
</dbReference>
<proteinExistence type="predicted"/>
<protein>
    <submittedName>
        <fullName evidence="4">FAD-dependent oxidoreductase</fullName>
    </submittedName>
</protein>
<evidence type="ECO:0000256" key="2">
    <source>
        <dbReference type="SAM" id="Phobius"/>
    </source>
</evidence>
<feature type="transmembrane region" description="Helical" evidence="2">
    <location>
        <begin position="9"/>
        <end position="28"/>
    </location>
</feature>
<dbReference type="InterPro" id="IPR006076">
    <property type="entry name" value="FAD-dep_OxRdtase"/>
</dbReference>
<dbReference type="Pfam" id="PF01266">
    <property type="entry name" value="DAO"/>
    <property type="match status" value="1"/>
</dbReference>
<evidence type="ECO:0000256" key="1">
    <source>
        <dbReference type="ARBA" id="ARBA00023002"/>
    </source>
</evidence>
<dbReference type="PANTHER" id="PTHR13847:SF289">
    <property type="entry name" value="GLYCINE OXIDASE"/>
    <property type="match status" value="1"/>
</dbReference>
<comment type="caution">
    <text evidence="4">The sequence shown here is derived from an EMBL/GenBank/DDBJ whole genome shotgun (WGS) entry which is preliminary data.</text>
</comment>
<feature type="domain" description="FAD dependent oxidoreductase" evidence="3">
    <location>
        <begin position="10"/>
        <end position="387"/>
    </location>
</feature>
<keyword evidence="5" id="KW-1185">Reference proteome</keyword>
<dbReference type="Gene3D" id="3.50.50.60">
    <property type="entry name" value="FAD/NAD(P)-binding domain"/>
    <property type="match status" value="1"/>
</dbReference>
<name>A0ABT0L8T2_9GAMM</name>
<dbReference type="InterPro" id="IPR036188">
    <property type="entry name" value="FAD/NAD-bd_sf"/>
</dbReference>
<keyword evidence="1" id="KW-0560">Oxidoreductase</keyword>
<organism evidence="4 5">
    <name type="scientific">Shewanella surugensis</name>
    <dbReference type="NCBI Taxonomy" id="212020"/>
    <lineage>
        <taxon>Bacteria</taxon>
        <taxon>Pseudomonadati</taxon>
        <taxon>Pseudomonadota</taxon>
        <taxon>Gammaproteobacteria</taxon>
        <taxon>Alteromonadales</taxon>
        <taxon>Shewanellaceae</taxon>
        <taxon>Shewanella</taxon>
    </lineage>
</organism>
<dbReference type="PROSITE" id="PS51257">
    <property type="entry name" value="PROKAR_LIPOPROTEIN"/>
    <property type="match status" value="1"/>
</dbReference>
<dbReference type="Gene3D" id="3.30.9.10">
    <property type="entry name" value="D-Amino Acid Oxidase, subunit A, domain 2"/>
    <property type="match status" value="1"/>
</dbReference>
<keyword evidence="2" id="KW-0812">Transmembrane</keyword>
<dbReference type="PANTHER" id="PTHR13847">
    <property type="entry name" value="SARCOSINE DEHYDROGENASE-RELATED"/>
    <property type="match status" value="1"/>
</dbReference>